<sequence>MQRVRMTFFFKELAALQVTSLSAFIDNLRSAMPDVSEEFPLPMRDDATGVGVFVSSRTALPFPLISFRDPSTGRGIHFQADRFSLTWEFYGEGEEKRYPGFVDLREQFVIAYGKFCTAIGEQMGAIPDVTGAQCLYHNAISEIPGAGLALYLLTGRDDLTAREVIRNRTYAGARVRFPLLGPIESKVSAGVDTPSDDESDLWIKVSSATPESDSSLRDPYDLLDEAHDVLIRHFIQFTPEWLREQWKAQR</sequence>
<name>A0A3E0VR52_9MICO</name>
<evidence type="ECO:0008006" key="3">
    <source>
        <dbReference type="Google" id="ProtNLM"/>
    </source>
</evidence>
<proteinExistence type="predicted"/>
<dbReference type="EMBL" id="NBXB01000045">
    <property type="protein sequence ID" value="RFA12181.1"/>
    <property type="molecule type" value="Genomic_DNA"/>
</dbReference>
<accession>A0A3E0VR52</accession>
<dbReference type="AlphaFoldDB" id="A0A3E0VR52"/>
<evidence type="ECO:0000313" key="2">
    <source>
        <dbReference type="Proteomes" id="UP000256541"/>
    </source>
</evidence>
<reference evidence="1 2" key="1">
    <citation type="submission" date="2017-04" db="EMBL/GenBank/DDBJ databases">
        <title>Comparative genome analysis of Subtercola boreus.</title>
        <authorList>
            <person name="Cho Y.-J."/>
            <person name="Cho A."/>
            <person name="Kim O.-S."/>
            <person name="Lee J.-I."/>
        </authorList>
    </citation>
    <scope>NUCLEOTIDE SEQUENCE [LARGE SCALE GENOMIC DNA]</scope>
    <source>
        <strain evidence="1 2">P27479</strain>
    </source>
</reference>
<dbReference type="Proteomes" id="UP000256541">
    <property type="component" value="Unassembled WGS sequence"/>
</dbReference>
<gene>
    <name evidence="1" type="ORF">B7R22_17285</name>
</gene>
<protein>
    <recommendedName>
        <fullName evidence="3">TIGR04255 family protein</fullName>
    </recommendedName>
</protein>
<organism evidence="1 2">
    <name type="scientific">Subtercola boreus</name>
    <dbReference type="NCBI Taxonomy" id="120213"/>
    <lineage>
        <taxon>Bacteria</taxon>
        <taxon>Bacillati</taxon>
        <taxon>Actinomycetota</taxon>
        <taxon>Actinomycetes</taxon>
        <taxon>Micrococcales</taxon>
        <taxon>Microbacteriaceae</taxon>
        <taxon>Subtercola</taxon>
    </lineage>
</organism>
<comment type="caution">
    <text evidence="1">The sequence shown here is derived from an EMBL/GenBank/DDBJ whole genome shotgun (WGS) entry which is preliminary data.</text>
</comment>
<evidence type="ECO:0000313" key="1">
    <source>
        <dbReference type="EMBL" id="RFA12181.1"/>
    </source>
</evidence>